<evidence type="ECO:0000256" key="1">
    <source>
        <dbReference type="SAM" id="Coils"/>
    </source>
</evidence>
<keyword evidence="3" id="KW-1185">Reference proteome</keyword>
<dbReference type="OrthoDB" id="7464803at2759"/>
<dbReference type="Proteomes" id="UP000299102">
    <property type="component" value="Unassembled WGS sequence"/>
</dbReference>
<feature type="coiled-coil region" evidence="1">
    <location>
        <begin position="341"/>
        <end position="418"/>
    </location>
</feature>
<accession>A0A4C1SBI8</accession>
<reference evidence="2 3" key="1">
    <citation type="journal article" date="2019" name="Commun. Biol.">
        <title>The bagworm genome reveals a unique fibroin gene that provides high tensile strength.</title>
        <authorList>
            <person name="Kono N."/>
            <person name="Nakamura H."/>
            <person name="Ohtoshi R."/>
            <person name="Tomita M."/>
            <person name="Numata K."/>
            <person name="Arakawa K."/>
        </authorList>
    </citation>
    <scope>NUCLEOTIDE SEQUENCE [LARGE SCALE GENOMIC DNA]</scope>
</reference>
<dbReference type="EMBL" id="BGZK01000001">
    <property type="protein sequence ID" value="GBO98459.1"/>
    <property type="molecule type" value="Genomic_DNA"/>
</dbReference>
<gene>
    <name evidence="2" type="ORF">EVAR_87_1</name>
</gene>
<feature type="coiled-coil region" evidence="1">
    <location>
        <begin position="245"/>
        <end position="286"/>
    </location>
</feature>
<evidence type="ECO:0000313" key="3">
    <source>
        <dbReference type="Proteomes" id="UP000299102"/>
    </source>
</evidence>
<name>A0A4C1SBI8_EUMVA</name>
<comment type="caution">
    <text evidence="2">The sequence shown here is derived from an EMBL/GenBank/DDBJ whole genome shotgun (WGS) entry which is preliminary data.</text>
</comment>
<organism evidence="2 3">
    <name type="scientific">Eumeta variegata</name>
    <name type="common">Bagworm moth</name>
    <name type="synonym">Eumeta japonica</name>
    <dbReference type="NCBI Taxonomy" id="151549"/>
    <lineage>
        <taxon>Eukaryota</taxon>
        <taxon>Metazoa</taxon>
        <taxon>Ecdysozoa</taxon>
        <taxon>Arthropoda</taxon>
        <taxon>Hexapoda</taxon>
        <taxon>Insecta</taxon>
        <taxon>Pterygota</taxon>
        <taxon>Neoptera</taxon>
        <taxon>Endopterygota</taxon>
        <taxon>Lepidoptera</taxon>
        <taxon>Glossata</taxon>
        <taxon>Ditrysia</taxon>
        <taxon>Tineoidea</taxon>
        <taxon>Psychidae</taxon>
        <taxon>Oiketicinae</taxon>
        <taxon>Eumeta</taxon>
    </lineage>
</organism>
<feature type="coiled-coil region" evidence="1">
    <location>
        <begin position="150"/>
        <end position="216"/>
    </location>
</feature>
<proteinExistence type="predicted"/>
<protein>
    <submittedName>
        <fullName evidence="2">Uncharacterized protein</fullName>
    </submittedName>
</protein>
<dbReference type="AlphaFoldDB" id="A0A4C1SBI8"/>
<evidence type="ECO:0000313" key="2">
    <source>
        <dbReference type="EMBL" id="GBO98459.1"/>
    </source>
</evidence>
<keyword evidence="1" id="KW-0175">Coiled coil</keyword>
<sequence length="450" mass="52008">MENERDKVQPSVSYEKFVGNWNAEFSNYILSIADLKKPISVLGALLQIFAKLGIDLDAVLAPPPENERDEHTPYYWDLIPVINVTRVIRHLALGLQQFISMDDITISHLLNATTTYPILLFFFNLMVFQSSQLQNIAPYEKEFFGKQDEVKALENEKNKLIEMLNIQAKEKGERAERLRKIDYDTKQLEEELMVEKEAHEKENKDSEALIEEIRHLEVSVEQKKAHCDAILTEVARKRALRVYDAEDIRAQAEQAQANLQETQEKMESLKANLTQKESSLRNLQNIKPNLDAANNYLYEITKQLQTLKELEGADAESEGPDDELVTLASQLKDVSTELAEVRAARAERAAARADADEKRRQERAEITAALEAAQMQDKKCTEELQKTLARIEELKRFTEQYEEERSKLMTEMRQIHDDFIKQLQLDEDTLLKQMLKAEKHMENIIKKNGF</sequence>